<evidence type="ECO:0000313" key="10">
    <source>
        <dbReference type="Proteomes" id="UP000594454"/>
    </source>
</evidence>
<evidence type="ECO:0000256" key="2">
    <source>
        <dbReference type="ARBA" id="ARBA00022679"/>
    </source>
</evidence>
<evidence type="ECO:0000256" key="1">
    <source>
        <dbReference type="ARBA" id="ARBA00009991"/>
    </source>
</evidence>
<dbReference type="GO" id="GO:0004057">
    <property type="term" value="F:arginyl-tRNA--protein transferase activity"/>
    <property type="evidence" value="ECO:0007669"/>
    <property type="project" value="UniProtKB-EC"/>
</dbReference>
<dbReference type="PANTHER" id="PTHR21367:SF1">
    <property type="entry name" value="ARGINYL-TRNA--PROTEIN TRANSFERASE 1"/>
    <property type="match status" value="1"/>
</dbReference>
<dbReference type="PIRSF" id="PIRSF037207">
    <property type="entry name" value="ATE1_euk"/>
    <property type="match status" value="1"/>
</dbReference>
<dbReference type="FunCoup" id="A0A7R8YYL7">
    <property type="interactions" value="2059"/>
</dbReference>
<evidence type="ECO:0000259" key="7">
    <source>
        <dbReference type="Pfam" id="PF04376"/>
    </source>
</evidence>
<evidence type="ECO:0000259" key="8">
    <source>
        <dbReference type="Pfam" id="PF04377"/>
    </source>
</evidence>
<dbReference type="InParanoid" id="A0A7R8YYL7"/>
<comment type="function">
    <text evidence="5">Involved in the post-translational conjugation of arginine to the N-terminal aspartate or glutamate of a protein. This arginylation is required for degradation of the protein via the ubiquitin pathway.</text>
</comment>
<keyword evidence="3 5" id="KW-0833">Ubl conjugation pathway</keyword>
<evidence type="ECO:0000256" key="3">
    <source>
        <dbReference type="ARBA" id="ARBA00022786"/>
    </source>
</evidence>
<evidence type="ECO:0000256" key="4">
    <source>
        <dbReference type="ARBA" id="ARBA00023315"/>
    </source>
</evidence>
<name>A0A7R8YYL7_HERIL</name>
<keyword evidence="2 5" id="KW-0808">Transferase</keyword>
<evidence type="ECO:0000256" key="6">
    <source>
        <dbReference type="SAM" id="MobiDB-lite"/>
    </source>
</evidence>
<accession>A0A7R8YYL7</accession>
<organism evidence="9 10">
    <name type="scientific">Hermetia illucens</name>
    <name type="common">Black soldier fly</name>
    <dbReference type="NCBI Taxonomy" id="343691"/>
    <lineage>
        <taxon>Eukaryota</taxon>
        <taxon>Metazoa</taxon>
        <taxon>Ecdysozoa</taxon>
        <taxon>Arthropoda</taxon>
        <taxon>Hexapoda</taxon>
        <taxon>Insecta</taxon>
        <taxon>Pterygota</taxon>
        <taxon>Neoptera</taxon>
        <taxon>Endopterygota</taxon>
        <taxon>Diptera</taxon>
        <taxon>Brachycera</taxon>
        <taxon>Stratiomyomorpha</taxon>
        <taxon>Stratiomyidae</taxon>
        <taxon>Hermetiinae</taxon>
        <taxon>Hermetia</taxon>
    </lineage>
</organism>
<dbReference type="InterPro" id="IPR017137">
    <property type="entry name" value="Arg-tRNA-P_Trfase_1_euk"/>
</dbReference>
<feature type="region of interest" description="Disordered" evidence="6">
    <location>
        <begin position="105"/>
        <end position="132"/>
    </location>
</feature>
<dbReference type="OrthoDB" id="74183at2759"/>
<gene>
    <name evidence="9" type="ORF">HERILL_LOCUS12125</name>
</gene>
<proteinExistence type="inferred from homology"/>
<dbReference type="GO" id="GO:0005737">
    <property type="term" value="C:cytoplasm"/>
    <property type="evidence" value="ECO:0007669"/>
    <property type="project" value="TreeGrafter"/>
</dbReference>
<dbReference type="EC" id="2.3.2.8" evidence="5"/>
<sequence length="567" mass="65762">MQRSIVQYYGEQNRSRCGYCRNSNTSNSHGMHAYTMTPHDYQDLIDRGWRRSGNYCYKPNNPATCCPSYTIRCDVHDFKLSKSQKKVLKRINRFLLTGIKEKGESQESDYSREVDQTTAAGESDGLSREEPDIPQIALKDIEVTKAKEEFLGVATTSNAVNVESTAADLNLVRSAQGEKRRDDANSADSQEPVRPPCKKAKQMRLERRQAKLAAKGITEDTSKLPKAPANQEKSLSDYIEEVHENPRHKLTVVIVPSNKGVTKPVLELYRKYQCIVHKDPPQKITQKSYERFLVRTPLELKLVEVNSKEFEDTQDESYRLYKKYQTFIHRDPPEGTEDYLYFLGNSPLQYQRTHDGPEQGYGSFHQQYWLDDRLIAVGVIDILPYCVSSVYFFYDPDFNFLSLGTYGSLREVYLTDQLSQRTPALKYYYMGFYIHTCPKMIYKGRLSASYLLCPEVYSWHLLNDEIRKKLDESKYQRLNADPDARDANEFREEDLDAVLVLINQNSYMTYRNYAQSFCVESVDQVLDFLRRTLNIEALGPDETRAELLEYGRFVGRQCAHRMLFVKL</sequence>
<dbReference type="PANTHER" id="PTHR21367">
    <property type="entry name" value="ARGININE-TRNA-PROTEIN TRANSFERASE 1"/>
    <property type="match status" value="1"/>
</dbReference>
<dbReference type="InterPro" id="IPR007471">
    <property type="entry name" value="N-end_Aminoacyl_Trfase_N"/>
</dbReference>
<evidence type="ECO:0000313" key="9">
    <source>
        <dbReference type="EMBL" id="CAD7089585.1"/>
    </source>
</evidence>
<dbReference type="InterPro" id="IPR030700">
    <property type="entry name" value="N-end_Aminoacyl_Trfase"/>
</dbReference>
<comment type="similarity">
    <text evidence="1 5">Belongs to the R-transferase family.</text>
</comment>
<feature type="domain" description="N-end rule aminoacyl transferase C-terminal" evidence="8">
    <location>
        <begin position="316"/>
        <end position="453"/>
    </location>
</feature>
<dbReference type="Pfam" id="PF04377">
    <property type="entry name" value="ATE_C"/>
    <property type="match status" value="1"/>
</dbReference>
<feature type="domain" description="N-end aminoacyl transferase N-terminal" evidence="7">
    <location>
        <begin position="15"/>
        <end position="86"/>
    </location>
</feature>
<keyword evidence="4 5" id="KW-0012">Acyltransferase</keyword>
<feature type="region of interest" description="Disordered" evidence="6">
    <location>
        <begin position="172"/>
        <end position="196"/>
    </location>
</feature>
<feature type="compositionally biased region" description="Basic and acidic residues" evidence="6">
    <location>
        <begin position="105"/>
        <end position="115"/>
    </location>
</feature>
<keyword evidence="10" id="KW-1185">Reference proteome</keyword>
<dbReference type="InterPro" id="IPR007472">
    <property type="entry name" value="N-end_Aminoacyl_Trfase_C"/>
</dbReference>
<dbReference type="EMBL" id="LR899012">
    <property type="protein sequence ID" value="CAD7089585.1"/>
    <property type="molecule type" value="Genomic_DNA"/>
</dbReference>
<dbReference type="AlphaFoldDB" id="A0A7R8YYL7"/>
<comment type="catalytic activity">
    <reaction evidence="5">
        <text>an N-terminal L-alpha-aminoacyl-[protein] + L-arginyl-tRNA(Arg) = an N-terminal L-arginyl-L-aminoacyl-[protein] + tRNA(Arg) + H(+)</text>
        <dbReference type="Rhea" id="RHEA:10208"/>
        <dbReference type="Rhea" id="RHEA-COMP:9658"/>
        <dbReference type="Rhea" id="RHEA-COMP:9673"/>
        <dbReference type="Rhea" id="RHEA-COMP:10636"/>
        <dbReference type="Rhea" id="RHEA-COMP:10638"/>
        <dbReference type="ChEBI" id="CHEBI:15378"/>
        <dbReference type="ChEBI" id="CHEBI:78442"/>
        <dbReference type="ChEBI" id="CHEBI:78513"/>
        <dbReference type="ChEBI" id="CHEBI:78597"/>
        <dbReference type="ChEBI" id="CHEBI:83562"/>
        <dbReference type="EC" id="2.3.2.8"/>
    </reaction>
</comment>
<evidence type="ECO:0000256" key="5">
    <source>
        <dbReference type="PIRNR" id="PIRNR037207"/>
    </source>
</evidence>
<dbReference type="Proteomes" id="UP000594454">
    <property type="component" value="Chromosome 4"/>
</dbReference>
<dbReference type="Pfam" id="PF04376">
    <property type="entry name" value="ATE_N"/>
    <property type="match status" value="1"/>
</dbReference>
<protein>
    <recommendedName>
        <fullName evidence="5">Arginyl-tRNA--protein transferase 1</fullName>
        <shortName evidence="5">Arginyltransferase 1</shortName>
        <shortName evidence="5">R-transferase 1</shortName>
        <ecNumber evidence="5">2.3.2.8</ecNumber>
    </recommendedName>
    <alternativeName>
        <fullName evidence="5">Arginine-tRNA--protein transferase 1</fullName>
    </alternativeName>
</protein>
<reference evidence="9 10" key="1">
    <citation type="submission" date="2020-11" db="EMBL/GenBank/DDBJ databases">
        <authorList>
            <person name="Wallbank WR R."/>
            <person name="Pardo Diaz C."/>
            <person name="Kozak K."/>
            <person name="Martin S."/>
            <person name="Jiggins C."/>
            <person name="Moest M."/>
            <person name="Warren A I."/>
            <person name="Generalovic N T."/>
            <person name="Byers J.R.P. K."/>
            <person name="Montejo-Kovacevich G."/>
            <person name="Yen C E."/>
        </authorList>
    </citation>
    <scope>NUCLEOTIDE SEQUENCE [LARGE SCALE GENOMIC DNA]</scope>
</reference>